<dbReference type="EMBL" id="LR593887">
    <property type="protein sequence ID" value="VTS07726.1"/>
    <property type="molecule type" value="Genomic_DNA"/>
</dbReference>
<keyword evidence="1" id="KW-0812">Transmembrane</keyword>
<reference evidence="2" key="1">
    <citation type="submission" date="2019-04" db="EMBL/GenBank/DDBJ databases">
        <authorList>
            <consortium name="Science for Life Laboratories"/>
        </authorList>
    </citation>
    <scope>NUCLEOTIDE SEQUENCE</scope>
    <source>
        <strain evidence="2">MBLW1</strain>
    </source>
</reference>
<evidence type="ECO:0000313" key="3">
    <source>
        <dbReference type="Proteomes" id="UP000464378"/>
    </source>
</evidence>
<keyword evidence="3" id="KW-1185">Reference proteome</keyword>
<feature type="transmembrane region" description="Helical" evidence="1">
    <location>
        <begin position="30"/>
        <end position="50"/>
    </location>
</feature>
<dbReference type="InParanoid" id="A0A6C2YWF6"/>
<proteinExistence type="predicted"/>
<evidence type="ECO:0000256" key="1">
    <source>
        <dbReference type="SAM" id="Phobius"/>
    </source>
</evidence>
<name>A0A6C2YWF6_9BACT</name>
<dbReference type="KEGG" id="tim:GMBLW1_40080"/>
<dbReference type="RefSeq" id="WP_162660245.1">
    <property type="nucleotide sequence ID" value="NZ_LR593887.1"/>
</dbReference>
<keyword evidence="1" id="KW-1133">Transmembrane helix</keyword>
<gene>
    <name evidence="2" type="ORF">GMBLW1_40080</name>
</gene>
<dbReference type="AlphaFoldDB" id="A0A6C2YWF6"/>
<organism evidence="2">
    <name type="scientific">Tuwongella immobilis</name>
    <dbReference type="NCBI Taxonomy" id="692036"/>
    <lineage>
        <taxon>Bacteria</taxon>
        <taxon>Pseudomonadati</taxon>
        <taxon>Planctomycetota</taxon>
        <taxon>Planctomycetia</taxon>
        <taxon>Gemmatales</taxon>
        <taxon>Gemmataceae</taxon>
        <taxon>Tuwongella</taxon>
    </lineage>
</organism>
<sequence>MQGNGGFTVLMAILAGLLWVKYAYDSSPTSIWLPISVSITCVVSLILWILRRRDE</sequence>
<dbReference type="EMBL" id="LR586016">
    <property type="protein sequence ID" value="VIP05185.1"/>
    <property type="molecule type" value="Genomic_DNA"/>
</dbReference>
<feature type="transmembrane region" description="Helical" evidence="1">
    <location>
        <begin position="7"/>
        <end position="24"/>
    </location>
</feature>
<accession>A0A6C2YWF6</accession>
<protein>
    <submittedName>
        <fullName evidence="2">Uncharacterized protein</fullName>
    </submittedName>
</protein>
<dbReference type="Proteomes" id="UP000464378">
    <property type="component" value="Chromosome"/>
</dbReference>
<evidence type="ECO:0000313" key="2">
    <source>
        <dbReference type="EMBL" id="VIP05185.1"/>
    </source>
</evidence>
<keyword evidence="1" id="KW-0472">Membrane</keyword>